<name>A0A6C0C688_9ZZZZ</name>
<accession>A0A6C0C688</accession>
<organism evidence="1">
    <name type="scientific">viral metagenome</name>
    <dbReference type="NCBI Taxonomy" id="1070528"/>
    <lineage>
        <taxon>unclassified sequences</taxon>
        <taxon>metagenomes</taxon>
        <taxon>organismal metagenomes</taxon>
    </lineage>
</organism>
<dbReference type="EMBL" id="MN739352">
    <property type="protein sequence ID" value="QHS99940.1"/>
    <property type="molecule type" value="Genomic_DNA"/>
</dbReference>
<protein>
    <submittedName>
        <fullName evidence="1">Uncharacterized protein</fullName>
    </submittedName>
</protein>
<dbReference type="AlphaFoldDB" id="A0A6C0C688"/>
<sequence>MQHKRSYQNKVPLFLVDWSRLLDHLKLLFADEKKMQGFKSDFFKWCVDVVGCINAANINRNSVMGVWFETKRFIKDLKNQTPEQIEEFREISFLDMSWASPYQPQPHRNLYDATFKEVLDEICKRLSELIKNVQDLEMNDGECDCFEGFKNVHENFSEIFQKGTPLVRHNSQKSVNIQPQRCFKPTTSYAKMVANDMKREIEEAPKNVAKEVPQIFEEPVECKNVECRLVSMMHLKDEKVQLSPAICTDDISEYRFDYGEGNDDSVFAYTLTIDKNAIKVVKVVTSYGIIRLLRMFRFKVKNENLTVFVDTATANILKGNDELTYENERILVVQQVSKSFLDKTECIVGRSFLD</sequence>
<reference evidence="1" key="1">
    <citation type="journal article" date="2020" name="Nature">
        <title>Giant virus diversity and host interactions through global metagenomics.</title>
        <authorList>
            <person name="Schulz F."/>
            <person name="Roux S."/>
            <person name="Paez-Espino D."/>
            <person name="Jungbluth S."/>
            <person name="Walsh D.A."/>
            <person name="Denef V.J."/>
            <person name="McMahon K.D."/>
            <person name="Konstantinidis K.T."/>
            <person name="Eloe-Fadrosh E.A."/>
            <person name="Kyrpides N.C."/>
            <person name="Woyke T."/>
        </authorList>
    </citation>
    <scope>NUCLEOTIDE SEQUENCE</scope>
    <source>
        <strain evidence="1">GVMAG-M-3300020192-26</strain>
    </source>
</reference>
<evidence type="ECO:0000313" key="1">
    <source>
        <dbReference type="EMBL" id="QHS99940.1"/>
    </source>
</evidence>
<proteinExistence type="predicted"/>